<dbReference type="Proteomes" id="UP000006038">
    <property type="component" value="Chromosome 1"/>
</dbReference>
<accession>J3L795</accession>
<reference evidence="2" key="1">
    <citation type="journal article" date="2013" name="Nat. Commun.">
        <title>Whole-genome sequencing of Oryza brachyantha reveals mechanisms underlying Oryza genome evolution.</title>
        <authorList>
            <person name="Chen J."/>
            <person name="Huang Q."/>
            <person name="Gao D."/>
            <person name="Wang J."/>
            <person name="Lang Y."/>
            <person name="Liu T."/>
            <person name="Li B."/>
            <person name="Bai Z."/>
            <person name="Luis Goicoechea J."/>
            <person name="Liang C."/>
            <person name="Chen C."/>
            <person name="Zhang W."/>
            <person name="Sun S."/>
            <person name="Liao Y."/>
            <person name="Zhang X."/>
            <person name="Yang L."/>
            <person name="Song C."/>
            <person name="Wang M."/>
            <person name="Shi J."/>
            <person name="Liu G."/>
            <person name="Liu J."/>
            <person name="Zhou H."/>
            <person name="Zhou W."/>
            <person name="Yu Q."/>
            <person name="An N."/>
            <person name="Chen Y."/>
            <person name="Cai Q."/>
            <person name="Wang B."/>
            <person name="Liu B."/>
            <person name="Min J."/>
            <person name="Huang Y."/>
            <person name="Wu H."/>
            <person name="Li Z."/>
            <person name="Zhang Y."/>
            <person name="Yin Y."/>
            <person name="Song W."/>
            <person name="Jiang J."/>
            <person name="Jackson S.A."/>
            <person name="Wing R.A."/>
            <person name="Wang J."/>
            <person name="Chen M."/>
        </authorList>
    </citation>
    <scope>NUCLEOTIDE SEQUENCE [LARGE SCALE GENOMIC DNA]</scope>
    <source>
        <strain evidence="2">cv. IRGC 101232</strain>
    </source>
</reference>
<evidence type="ECO:0000256" key="1">
    <source>
        <dbReference type="SAM" id="Phobius"/>
    </source>
</evidence>
<evidence type="ECO:0000313" key="3">
    <source>
        <dbReference type="Proteomes" id="UP000006038"/>
    </source>
</evidence>
<evidence type="ECO:0000313" key="2">
    <source>
        <dbReference type="EnsemblPlants" id="OB01G51010.1"/>
    </source>
</evidence>
<proteinExistence type="predicted"/>
<keyword evidence="1" id="KW-0472">Membrane</keyword>
<name>J3L795_ORYBR</name>
<dbReference type="AlphaFoldDB" id="J3L795"/>
<reference evidence="2" key="2">
    <citation type="submission" date="2013-04" db="UniProtKB">
        <authorList>
            <consortium name="EnsemblPlants"/>
        </authorList>
    </citation>
    <scope>IDENTIFICATION</scope>
</reference>
<keyword evidence="3" id="KW-1185">Reference proteome</keyword>
<dbReference type="HOGENOM" id="CLU_2999659_0_0_1"/>
<dbReference type="Gramene" id="OB01G51010.1">
    <property type="protein sequence ID" value="OB01G51010.1"/>
    <property type="gene ID" value="OB01G51010"/>
</dbReference>
<dbReference type="EnsemblPlants" id="OB01G51010.1">
    <property type="protein sequence ID" value="OB01G51010.1"/>
    <property type="gene ID" value="OB01G51010"/>
</dbReference>
<feature type="transmembrane region" description="Helical" evidence="1">
    <location>
        <begin position="32"/>
        <end position="55"/>
    </location>
</feature>
<protein>
    <submittedName>
        <fullName evidence="2">Uncharacterized protein</fullName>
    </submittedName>
</protein>
<keyword evidence="1" id="KW-1133">Transmembrane helix</keyword>
<organism evidence="2">
    <name type="scientific">Oryza brachyantha</name>
    <name type="common">malo sina</name>
    <dbReference type="NCBI Taxonomy" id="4533"/>
    <lineage>
        <taxon>Eukaryota</taxon>
        <taxon>Viridiplantae</taxon>
        <taxon>Streptophyta</taxon>
        <taxon>Embryophyta</taxon>
        <taxon>Tracheophyta</taxon>
        <taxon>Spermatophyta</taxon>
        <taxon>Magnoliopsida</taxon>
        <taxon>Liliopsida</taxon>
        <taxon>Poales</taxon>
        <taxon>Poaceae</taxon>
        <taxon>BOP clade</taxon>
        <taxon>Oryzoideae</taxon>
        <taxon>Oryzeae</taxon>
        <taxon>Oryzinae</taxon>
        <taxon>Oryza</taxon>
    </lineage>
</organism>
<keyword evidence="1" id="KW-0812">Transmembrane</keyword>
<sequence>MKRGKREKKGKECKGRTRSSCMPWNKAEKREAICSSCSYDCYSLFLIYTFLSLLFKL</sequence>